<keyword evidence="2" id="KW-0812">Transmembrane</keyword>
<evidence type="ECO:0000313" key="4">
    <source>
        <dbReference type="Proteomes" id="UP000612746"/>
    </source>
</evidence>
<gene>
    <name evidence="3" type="ORF">INT44_002374</name>
</gene>
<evidence type="ECO:0000313" key="3">
    <source>
        <dbReference type="EMBL" id="KAG2185581.1"/>
    </source>
</evidence>
<dbReference type="AlphaFoldDB" id="A0A8H7Q6G0"/>
<dbReference type="OrthoDB" id="10293743at2759"/>
<keyword evidence="4" id="KW-1185">Reference proteome</keyword>
<feature type="transmembrane region" description="Helical" evidence="2">
    <location>
        <begin position="34"/>
        <end position="52"/>
    </location>
</feature>
<organism evidence="3 4">
    <name type="scientific">Umbelopsis vinacea</name>
    <dbReference type="NCBI Taxonomy" id="44442"/>
    <lineage>
        <taxon>Eukaryota</taxon>
        <taxon>Fungi</taxon>
        <taxon>Fungi incertae sedis</taxon>
        <taxon>Mucoromycota</taxon>
        <taxon>Mucoromycotina</taxon>
        <taxon>Umbelopsidomycetes</taxon>
        <taxon>Umbelopsidales</taxon>
        <taxon>Umbelopsidaceae</taxon>
        <taxon>Umbelopsis</taxon>
    </lineage>
</organism>
<keyword evidence="2" id="KW-1133">Transmembrane helix</keyword>
<dbReference type="EMBL" id="JAEPRA010000005">
    <property type="protein sequence ID" value="KAG2185581.1"/>
    <property type="molecule type" value="Genomic_DNA"/>
</dbReference>
<dbReference type="Proteomes" id="UP000612746">
    <property type="component" value="Unassembled WGS sequence"/>
</dbReference>
<reference evidence="3" key="1">
    <citation type="submission" date="2020-12" db="EMBL/GenBank/DDBJ databases">
        <title>Metabolic potential, ecology and presence of endohyphal bacteria is reflected in genomic diversity of Mucoromycotina.</title>
        <authorList>
            <person name="Muszewska A."/>
            <person name="Okrasinska A."/>
            <person name="Steczkiewicz K."/>
            <person name="Drgas O."/>
            <person name="Orlowska M."/>
            <person name="Perlinska-Lenart U."/>
            <person name="Aleksandrzak-Piekarczyk T."/>
            <person name="Szatraj K."/>
            <person name="Zielenkiewicz U."/>
            <person name="Pilsyk S."/>
            <person name="Malc E."/>
            <person name="Mieczkowski P."/>
            <person name="Kruszewska J.S."/>
            <person name="Biernat P."/>
            <person name="Pawlowska J."/>
        </authorList>
    </citation>
    <scope>NUCLEOTIDE SEQUENCE</scope>
    <source>
        <strain evidence="3">WA0000051536</strain>
    </source>
</reference>
<keyword evidence="2" id="KW-0472">Membrane</keyword>
<proteinExistence type="predicted"/>
<name>A0A8H7Q6G0_9FUNG</name>
<accession>A0A8H7Q6G0</accession>
<evidence type="ECO:0000256" key="2">
    <source>
        <dbReference type="SAM" id="Phobius"/>
    </source>
</evidence>
<protein>
    <submittedName>
        <fullName evidence="3">Uncharacterized protein</fullName>
    </submittedName>
</protein>
<sequence length="100" mass="10992">MVAPLPSFVRNWFYGTMLVAGCQYFGMGNRTTPYILSLNAGVLACLLFIHFFKPEMMPDVMRDPVPAQVSATTTENQAAGKVEGKSDSKTTPNKKSKKTN</sequence>
<evidence type="ECO:0000256" key="1">
    <source>
        <dbReference type="SAM" id="MobiDB-lite"/>
    </source>
</evidence>
<comment type="caution">
    <text evidence="3">The sequence shown here is derived from an EMBL/GenBank/DDBJ whole genome shotgun (WGS) entry which is preliminary data.</text>
</comment>
<feature type="region of interest" description="Disordered" evidence="1">
    <location>
        <begin position="67"/>
        <end position="100"/>
    </location>
</feature>